<gene>
    <name evidence="2" type="ORF">PAPOLLO_LOCUS6809</name>
</gene>
<dbReference type="OrthoDB" id="247542at2759"/>
<dbReference type="EMBL" id="CAJQZP010000458">
    <property type="protein sequence ID" value="CAG4962565.1"/>
    <property type="molecule type" value="Genomic_DNA"/>
</dbReference>
<dbReference type="GO" id="GO:0008126">
    <property type="term" value="F:acetylesterase activity"/>
    <property type="evidence" value="ECO:0007669"/>
    <property type="project" value="TreeGrafter"/>
</dbReference>
<dbReference type="PANTHER" id="PTHR10794:SF63">
    <property type="entry name" value="ALPHA_BETA HYDROLASE 1, ISOFORM A"/>
    <property type="match status" value="1"/>
</dbReference>
<proteinExistence type="predicted"/>
<dbReference type="AlphaFoldDB" id="A0A8S3WJ69"/>
<name>A0A8S3WJ69_PARAO</name>
<reference evidence="2" key="1">
    <citation type="submission" date="2021-04" db="EMBL/GenBank/DDBJ databases">
        <authorList>
            <person name="Tunstrom K."/>
        </authorList>
    </citation>
    <scope>NUCLEOTIDE SEQUENCE</scope>
</reference>
<dbReference type="GO" id="GO:0047372">
    <property type="term" value="F:monoacylglycerol lipase activity"/>
    <property type="evidence" value="ECO:0007669"/>
    <property type="project" value="TreeGrafter"/>
</dbReference>
<evidence type="ECO:0000313" key="3">
    <source>
        <dbReference type="Proteomes" id="UP000691718"/>
    </source>
</evidence>
<dbReference type="GO" id="GO:0051793">
    <property type="term" value="P:medium-chain fatty acid catabolic process"/>
    <property type="evidence" value="ECO:0007669"/>
    <property type="project" value="TreeGrafter"/>
</dbReference>
<sequence>MLNIFKNILEAKKELLVCVSLSVLYLTYYLVEVVKKPILICRKGEFRQLLEDHVPILNEYYWPTIWCFESRLQTVLGSVLRSLFLPPLRFRREVLRLSDGGQLALDWLVEEEGEEWVEGGGTAAAERAVLLVLPGLTGGAHADYVRCLAAAARTLRARLVVYNNRGLGGLPLTTPRLYSAVSYEDVAEAVHAVAKHGPVLAAGVSLGGLLLGRYLAEHGAAAQVHAALVVSSPLDVPRGTVLCSAHSAAIWCPVLPGSLLLGRYLAEHGAAAQVHAALVVSSPLDVPRGTGLCSAHSAAIWCPVPPGRLLLGRYLAEHGAAAQVHAALVSSPLDVLRGTVWCIAHSAAISCPVSPGRLLLGRYLAEHGAAPRWSQSIEQWGLNAALSWHMARQLRGTVRARLPAAAERVRGCRSVREFDAAFTAPHFGFASPDAYYSAASLRPRLHSIARPLLCLCAADDPFQPFEALPVAEVMASSSVALCVPARGGHIGFLEGLWPARPPRTQYLARLAHQYFAATALLPPHAPAPAAPAFT</sequence>
<dbReference type="InterPro" id="IPR050960">
    <property type="entry name" value="AB_hydrolase_4_sf"/>
</dbReference>
<dbReference type="PANTHER" id="PTHR10794">
    <property type="entry name" value="ABHYDROLASE DOMAIN-CONTAINING PROTEIN"/>
    <property type="match status" value="1"/>
</dbReference>
<dbReference type="GO" id="GO:0051792">
    <property type="term" value="P:medium-chain fatty acid biosynthetic process"/>
    <property type="evidence" value="ECO:0007669"/>
    <property type="project" value="TreeGrafter"/>
</dbReference>
<dbReference type="InterPro" id="IPR000073">
    <property type="entry name" value="AB_hydrolase_1"/>
</dbReference>
<protein>
    <submittedName>
        <fullName evidence="2">(apollo) hypothetical protein</fullName>
    </submittedName>
</protein>
<keyword evidence="3" id="KW-1185">Reference proteome</keyword>
<organism evidence="2 3">
    <name type="scientific">Parnassius apollo</name>
    <name type="common">Apollo butterfly</name>
    <name type="synonym">Papilio apollo</name>
    <dbReference type="NCBI Taxonomy" id="110799"/>
    <lineage>
        <taxon>Eukaryota</taxon>
        <taxon>Metazoa</taxon>
        <taxon>Ecdysozoa</taxon>
        <taxon>Arthropoda</taxon>
        <taxon>Hexapoda</taxon>
        <taxon>Insecta</taxon>
        <taxon>Pterygota</taxon>
        <taxon>Neoptera</taxon>
        <taxon>Endopterygota</taxon>
        <taxon>Lepidoptera</taxon>
        <taxon>Glossata</taxon>
        <taxon>Ditrysia</taxon>
        <taxon>Papilionoidea</taxon>
        <taxon>Papilionidae</taxon>
        <taxon>Parnassiinae</taxon>
        <taxon>Parnassini</taxon>
        <taxon>Parnassius</taxon>
        <taxon>Parnassius</taxon>
    </lineage>
</organism>
<evidence type="ECO:0000313" key="2">
    <source>
        <dbReference type="EMBL" id="CAG4962565.1"/>
    </source>
</evidence>
<feature type="domain" description="AB hydrolase-1" evidence="1">
    <location>
        <begin position="129"/>
        <end position="232"/>
    </location>
</feature>
<comment type="caution">
    <text evidence="2">The sequence shown here is derived from an EMBL/GenBank/DDBJ whole genome shotgun (WGS) entry which is preliminary data.</text>
</comment>
<evidence type="ECO:0000259" key="1">
    <source>
        <dbReference type="Pfam" id="PF00561"/>
    </source>
</evidence>
<dbReference type="Pfam" id="PF00561">
    <property type="entry name" value="Abhydrolase_1"/>
    <property type="match status" value="1"/>
</dbReference>
<dbReference type="Proteomes" id="UP000691718">
    <property type="component" value="Unassembled WGS sequence"/>
</dbReference>
<accession>A0A8S3WJ69</accession>